<name>A0A6N6VJ79_9HYPH</name>
<protein>
    <submittedName>
        <fullName evidence="1">DUF3572 family protein</fullName>
    </submittedName>
</protein>
<sequence length="92" mass="10024">MKPEQAEIIAIQALGHIAGDDELLFAFFDITGLAPDDLRARAGEPEILGGVLDFLLMDEARLLAFCDAVDLRPELPGIVRKVLPGGEEVHWT</sequence>
<accession>A0A6N6VJ79</accession>
<dbReference type="Pfam" id="PF12096">
    <property type="entry name" value="DUF3572"/>
    <property type="match status" value="1"/>
</dbReference>
<proteinExistence type="predicted"/>
<keyword evidence="2" id="KW-1185">Reference proteome</keyword>
<dbReference type="AlphaFoldDB" id="A0A6N6VJ79"/>
<dbReference type="InterPro" id="IPR021955">
    <property type="entry name" value="DUF3572"/>
</dbReference>
<comment type="caution">
    <text evidence="1">The sequence shown here is derived from an EMBL/GenBank/DDBJ whole genome shotgun (WGS) entry which is preliminary data.</text>
</comment>
<reference evidence="1 2" key="1">
    <citation type="submission" date="2019-09" db="EMBL/GenBank/DDBJ databases">
        <title>Parvibaculum sedimenti sp. nov., isolated from sediment.</title>
        <authorList>
            <person name="Wang Y."/>
        </authorList>
    </citation>
    <scope>NUCLEOTIDE SEQUENCE [LARGE SCALE GENOMIC DNA]</scope>
    <source>
        <strain evidence="1 2">HXT-9</strain>
    </source>
</reference>
<gene>
    <name evidence="1" type="ORF">F2P47_09365</name>
</gene>
<dbReference type="EMBL" id="WESC01000007">
    <property type="protein sequence ID" value="KAB7740205.1"/>
    <property type="molecule type" value="Genomic_DNA"/>
</dbReference>
<evidence type="ECO:0000313" key="1">
    <source>
        <dbReference type="EMBL" id="KAB7740205.1"/>
    </source>
</evidence>
<dbReference type="Proteomes" id="UP000468901">
    <property type="component" value="Unassembled WGS sequence"/>
</dbReference>
<evidence type="ECO:0000313" key="2">
    <source>
        <dbReference type="Proteomes" id="UP000468901"/>
    </source>
</evidence>
<organism evidence="1 2">
    <name type="scientific">Parvibaculum sedimenti</name>
    <dbReference type="NCBI Taxonomy" id="2608632"/>
    <lineage>
        <taxon>Bacteria</taxon>
        <taxon>Pseudomonadati</taxon>
        <taxon>Pseudomonadota</taxon>
        <taxon>Alphaproteobacteria</taxon>
        <taxon>Hyphomicrobiales</taxon>
        <taxon>Parvibaculaceae</taxon>
        <taxon>Parvibaculum</taxon>
    </lineage>
</organism>
<dbReference type="RefSeq" id="WP_152216090.1">
    <property type="nucleotide sequence ID" value="NZ_WESC01000007.1"/>
</dbReference>